<evidence type="ECO:0000256" key="5">
    <source>
        <dbReference type="ARBA" id="ARBA00014581"/>
    </source>
</evidence>
<evidence type="ECO:0000256" key="12">
    <source>
        <dbReference type="ARBA" id="ARBA00023027"/>
    </source>
</evidence>
<evidence type="ECO:0000256" key="2">
    <source>
        <dbReference type="ARBA" id="ARBA00004429"/>
    </source>
</evidence>
<proteinExistence type="inferred from homology"/>
<sequence>MSTALIQLTYFFASALFILGLKDLGSPETARRGNQFAAAGMFLAIVGTLAHQDIISYEWIIIGMIIGSAIGAAMAIFMPMTAMPERIALSHAFGGLAAAFVGISEYYRHGAEMELLKTVPVGFEVIFGALTFTGSLMAFGKLSGYITQVPVTYKFQNQSNISLFVLALALYVAWLFAPAFPVLFYIMLGLAFLIGVLMVLPIGGADMPVIICLLNSYAGLAASATGFVLSNNILIIAGALDGASGFILSIMMSKAMNRSFANVLFGAFGSAAETAPGAAAASAVGSVNEGTIDDAATVLRNAQRVIVVPGYGMAVSQAQHALRELADLLDSDGVTVKYAIHPVAGRMPGHMNVLLAEANVPYDHIFDLEDINDEFSKTDAVIVIGANDVVNPAAKTNPSSPIYGMPVLNVEEARTVIVLKRSMSAGFAGIDNELFILPNTMMVFGDAKQTVTKMVQALKN</sequence>
<feature type="transmembrane region" description="Helical" evidence="16">
    <location>
        <begin position="160"/>
        <end position="177"/>
    </location>
</feature>
<dbReference type="InterPro" id="IPR012136">
    <property type="entry name" value="NADH_DH_b"/>
</dbReference>
<feature type="transmembrane region" description="Helical" evidence="16">
    <location>
        <begin position="6"/>
        <end position="24"/>
    </location>
</feature>
<feature type="domain" description="NADP transhydrogenase beta-like" evidence="17">
    <location>
        <begin position="7"/>
        <end position="456"/>
    </location>
</feature>
<dbReference type="GO" id="GO:0005886">
    <property type="term" value="C:plasma membrane"/>
    <property type="evidence" value="ECO:0007669"/>
    <property type="project" value="UniProtKB-SubCell"/>
</dbReference>
<evidence type="ECO:0000259" key="17">
    <source>
        <dbReference type="Pfam" id="PF02233"/>
    </source>
</evidence>
<reference evidence="18 19" key="1">
    <citation type="submission" date="2019-07" db="EMBL/GenBank/DDBJ databases">
        <authorList>
            <person name="Cremers G."/>
        </authorList>
    </citation>
    <scope>NUCLEOTIDE SEQUENCE [LARGE SCALE GENOMIC DNA]</scope>
</reference>
<dbReference type="EC" id="7.1.1.1" evidence="4 15"/>
<keyword evidence="19" id="KW-1185">Reference proteome</keyword>
<evidence type="ECO:0000256" key="4">
    <source>
        <dbReference type="ARBA" id="ARBA00012943"/>
    </source>
</evidence>
<name>A0A564ZPR8_9BACT</name>
<keyword evidence="9 15" id="KW-0521">NADP</keyword>
<dbReference type="GO" id="GO:0050661">
    <property type="term" value="F:NADP binding"/>
    <property type="evidence" value="ECO:0007669"/>
    <property type="project" value="InterPro"/>
</dbReference>
<keyword evidence="18" id="KW-0560">Oxidoreductase</keyword>
<evidence type="ECO:0000256" key="6">
    <source>
        <dbReference type="ARBA" id="ARBA00022475"/>
    </source>
</evidence>
<keyword evidence="13 15" id="KW-0472">Membrane</keyword>
<evidence type="ECO:0000256" key="10">
    <source>
        <dbReference type="ARBA" id="ARBA00022967"/>
    </source>
</evidence>
<feature type="transmembrane region" description="Helical" evidence="16">
    <location>
        <begin position="87"/>
        <end position="107"/>
    </location>
</feature>
<keyword evidence="12 15" id="KW-0520">NAD</keyword>
<evidence type="ECO:0000256" key="15">
    <source>
        <dbReference type="PIRNR" id="PIRNR000204"/>
    </source>
</evidence>
<dbReference type="GO" id="GO:0008750">
    <property type="term" value="F:proton-translocating NAD(P)+ transhydrogenase activity"/>
    <property type="evidence" value="ECO:0007669"/>
    <property type="project" value="UniProtKB-EC"/>
</dbReference>
<accession>A0A564ZPR8</accession>
<dbReference type="SUPFAM" id="SSF52467">
    <property type="entry name" value="DHS-like NAD/FAD-binding domain"/>
    <property type="match status" value="1"/>
</dbReference>
<evidence type="ECO:0000313" key="19">
    <source>
        <dbReference type="Proteomes" id="UP000334340"/>
    </source>
</evidence>
<organism evidence="18 19">
    <name type="scientific">Candidatus Methylomirabilis lanthanidiphila</name>
    <dbReference type="NCBI Taxonomy" id="2211376"/>
    <lineage>
        <taxon>Bacteria</taxon>
        <taxon>Candidatus Methylomirabilota</taxon>
        <taxon>Candidatus Methylomirabilia</taxon>
        <taxon>Candidatus Methylomirabilales</taxon>
        <taxon>Candidatus Methylomirabilaceae</taxon>
        <taxon>Candidatus Methylomirabilis</taxon>
    </lineage>
</organism>
<evidence type="ECO:0000256" key="3">
    <source>
        <dbReference type="ARBA" id="ARBA00007919"/>
    </source>
</evidence>
<feature type="transmembrane region" description="Helical" evidence="16">
    <location>
        <begin position="183"/>
        <end position="202"/>
    </location>
</feature>
<dbReference type="PANTHER" id="PTHR44758">
    <property type="entry name" value="NAD(P) TRANSHYDROGENASE SUBUNIT BETA"/>
    <property type="match status" value="1"/>
</dbReference>
<dbReference type="GO" id="GO:0016491">
    <property type="term" value="F:oxidoreductase activity"/>
    <property type="evidence" value="ECO:0007669"/>
    <property type="project" value="UniProtKB-KW"/>
</dbReference>
<dbReference type="PIRSF" id="PIRSF000204">
    <property type="entry name" value="PNTB"/>
    <property type="match status" value="1"/>
</dbReference>
<evidence type="ECO:0000256" key="13">
    <source>
        <dbReference type="ARBA" id="ARBA00023136"/>
    </source>
</evidence>
<keyword evidence="10 15" id="KW-1278">Translocase</keyword>
<dbReference type="InterPro" id="IPR034300">
    <property type="entry name" value="PNTB-like"/>
</dbReference>
<evidence type="ECO:0000256" key="16">
    <source>
        <dbReference type="SAM" id="Phobius"/>
    </source>
</evidence>
<dbReference type="Pfam" id="PF02233">
    <property type="entry name" value="PNTB"/>
    <property type="match status" value="1"/>
</dbReference>
<evidence type="ECO:0000256" key="11">
    <source>
        <dbReference type="ARBA" id="ARBA00022989"/>
    </source>
</evidence>
<protein>
    <recommendedName>
        <fullName evidence="5 15">NAD(P) transhydrogenase subunit beta</fullName>
        <ecNumber evidence="4 15">7.1.1.1</ecNumber>
    </recommendedName>
    <alternativeName>
        <fullName evidence="15">Nicotinamide nucleotide transhydrogenase subunit beta</fullName>
    </alternativeName>
</protein>
<keyword evidence="11 16" id="KW-1133">Transmembrane helix</keyword>
<evidence type="ECO:0000256" key="1">
    <source>
        <dbReference type="ARBA" id="ARBA00003943"/>
    </source>
</evidence>
<comment type="subcellular location">
    <subcellularLocation>
        <location evidence="2">Cell inner membrane</location>
        <topology evidence="2">Multi-pass membrane protein</topology>
    </subcellularLocation>
</comment>
<evidence type="ECO:0000256" key="8">
    <source>
        <dbReference type="ARBA" id="ARBA00022692"/>
    </source>
</evidence>
<dbReference type="EMBL" id="CABIKM010000082">
    <property type="protein sequence ID" value="VUZ86642.1"/>
    <property type="molecule type" value="Genomic_DNA"/>
</dbReference>
<feature type="transmembrane region" description="Helical" evidence="16">
    <location>
        <begin position="119"/>
        <end position="139"/>
    </location>
</feature>
<keyword evidence="8 16" id="KW-0812">Transmembrane</keyword>
<dbReference type="FunFam" id="3.40.50.1220:FF:000002">
    <property type="entry name" value="NAD(P) transhydrogenase subunit beta"/>
    <property type="match status" value="1"/>
</dbReference>
<keyword evidence="7 15" id="KW-0997">Cell inner membrane</keyword>
<dbReference type="Gene3D" id="3.40.50.1220">
    <property type="entry name" value="TPP-binding domain"/>
    <property type="match status" value="1"/>
</dbReference>
<comment type="catalytic activity">
    <reaction evidence="14 15">
        <text>NAD(+) + NADPH + H(+)(in) = NADH + NADP(+) + H(+)(out)</text>
        <dbReference type="Rhea" id="RHEA:47992"/>
        <dbReference type="ChEBI" id="CHEBI:15378"/>
        <dbReference type="ChEBI" id="CHEBI:57540"/>
        <dbReference type="ChEBI" id="CHEBI:57783"/>
        <dbReference type="ChEBI" id="CHEBI:57945"/>
        <dbReference type="ChEBI" id="CHEBI:58349"/>
        <dbReference type="EC" id="7.1.1.1"/>
    </reaction>
</comment>
<evidence type="ECO:0000256" key="7">
    <source>
        <dbReference type="ARBA" id="ARBA00022519"/>
    </source>
</evidence>
<dbReference type="Proteomes" id="UP000334340">
    <property type="component" value="Unassembled WGS sequence"/>
</dbReference>
<dbReference type="InterPro" id="IPR029035">
    <property type="entry name" value="DHS-like_NAD/FAD-binding_dom"/>
</dbReference>
<feature type="transmembrane region" description="Helical" evidence="16">
    <location>
        <begin position="36"/>
        <end position="54"/>
    </location>
</feature>
<gene>
    <name evidence="18" type="ORF">MELA_03047</name>
</gene>
<dbReference type="PANTHER" id="PTHR44758:SF1">
    <property type="entry name" value="NAD(P) TRANSHYDROGENASE SUBUNIT BETA"/>
    <property type="match status" value="1"/>
</dbReference>
<comment type="function">
    <text evidence="1 15">The transhydrogenation between NADH and NADP is coupled to respiration and ATP hydrolysis and functions as a proton pump across the membrane.</text>
</comment>
<comment type="similarity">
    <text evidence="3 15">Belongs to the PNT beta subunit family.</text>
</comment>
<evidence type="ECO:0000313" key="18">
    <source>
        <dbReference type="EMBL" id="VUZ86642.1"/>
    </source>
</evidence>
<dbReference type="AlphaFoldDB" id="A0A564ZPR8"/>
<keyword evidence="6 15" id="KW-1003">Cell membrane</keyword>
<evidence type="ECO:0000256" key="14">
    <source>
        <dbReference type="ARBA" id="ARBA00048202"/>
    </source>
</evidence>
<feature type="transmembrane region" description="Helical" evidence="16">
    <location>
        <begin position="60"/>
        <end position="80"/>
    </location>
</feature>
<evidence type="ECO:0000256" key="9">
    <source>
        <dbReference type="ARBA" id="ARBA00022857"/>
    </source>
</evidence>